<comment type="similarity">
    <text evidence="7">Belongs to the binding-protein-dependent transport system permease family.</text>
</comment>
<feature type="transmembrane region" description="Helical" evidence="7">
    <location>
        <begin position="141"/>
        <end position="161"/>
    </location>
</feature>
<dbReference type="AlphaFoldDB" id="A0A4P6M3Q1"/>
<dbReference type="InterPro" id="IPR035906">
    <property type="entry name" value="MetI-like_sf"/>
</dbReference>
<evidence type="ECO:0000259" key="8">
    <source>
        <dbReference type="PROSITE" id="PS50928"/>
    </source>
</evidence>
<feature type="transmembrane region" description="Helical" evidence="7">
    <location>
        <begin position="70"/>
        <end position="94"/>
    </location>
</feature>
<dbReference type="KEGG" id="bpro:PMF13cell1_05445"/>
<dbReference type="GO" id="GO:0005886">
    <property type="term" value="C:plasma membrane"/>
    <property type="evidence" value="ECO:0007669"/>
    <property type="project" value="UniProtKB-SubCell"/>
</dbReference>
<feature type="transmembrane region" description="Helical" evidence="7">
    <location>
        <begin position="182"/>
        <end position="204"/>
    </location>
</feature>
<protein>
    <submittedName>
        <fullName evidence="9">Trehalose transport system permease protein SugB</fullName>
    </submittedName>
</protein>
<dbReference type="SUPFAM" id="SSF161098">
    <property type="entry name" value="MetI-like"/>
    <property type="match status" value="1"/>
</dbReference>
<feature type="domain" description="ABC transmembrane type-1" evidence="8">
    <location>
        <begin position="70"/>
        <end position="261"/>
    </location>
</feature>
<keyword evidence="4 7" id="KW-0812">Transmembrane</keyword>
<feature type="transmembrane region" description="Helical" evidence="7">
    <location>
        <begin position="240"/>
        <end position="261"/>
    </location>
</feature>
<dbReference type="Proteomes" id="UP000289794">
    <property type="component" value="Chromosome"/>
</dbReference>
<keyword evidence="3" id="KW-1003">Cell membrane</keyword>
<evidence type="ECO:0000256" key="7">
    <source>
        <dbReference type="RuleBase" id="RU363032"/>
    </source>
</evidence>
<dbReference type="CDD" id="cd06261">
    <property type="entry name" value="TM_PBP2"/>
    <property type="match status" value="1"/>
</dbReference>
<dbReference type="PANTHER" id="PTHR32243">
    <property type="entry name" value="MALTOSE TRANSPORT SYSTEM PERMEASE-RELATED"/>
    <property type="match status" value="1"/>
</dbReference>
<dbReference type="InterPro" id="IPR000515">
    <property type="entry name" value="MetI-like"/>
</dbReference>
<evidence type="ECO:0000256" key="5">
    <source>
        <dbReference type="ARBA" id="ARBA00022989"/>
    </source>
</evidence>
<keyword evidence="2 7" id="KW-0813">Transport</keyword>
<keyword evidence="5 7" id="KW-1133">Transmembrane helix</keyword>
<dbReference type="EMBL" id="CP035945">
    <property type="protein sequence ID" value="QBE99851.1"/>
    <property type="molecule type" value="Genomic_DNA"/>
</dbReference>
<evidence type="ECO:0000256" key="3">
    <source>
        <dbReference type="ARBA" id="ARBA00022475"/>
    </source>
</evidence>
<accession>A0A4P6M3Q1</accession>
<dbReference type="GO" id="GO:0055085">
    <property type="term" value="P:transmembrane transport"/>
    <property type="evidence" value="ECO:0007669"/>
    <property type="project" value="InterPro"/>
</dbReference>
<sequence>MKKAVSKTIMYLITFAVCFLLALPVISMFGTSLKTKTMAMSDLGMFPKFQDVYLGNFSKVLHVESFVKSIFNSIFVSVAAMIFCVLIAAFAGYAISRFKGKIFSGFIGLLLVLQMLPMMLTLIPMFMIYKGLGLNNTHAGLIVAYISFSLTFAIWLLKGFFDSVPMELEESGLIDGCSQFQAFVKIILPISKPGLATVAIFTFVRSWNEYMMARILIQTDELKTINLALQKFVQENLVDWSLLSAGAVIATVPTLLFLLFAQKYLVQGLMAGAVKG</sequence>
<evidence type="ECO:0000256" key="2">
    <source>
        <dbReference type="ARBA" id="ARBA00022448"/>
    </source>
</evidence>
<evidence type="ECO:0000313" key="10">
    <source>
        <dbReference type="Proteomes" id="UP000289794"/>
    </source>
</evidence>
<name>A0A4P6M3Q1_9FIRM</name>
<evidence type="ECO:0000313" key="9">
    <source>
        <dbReference type="EMBL" id="QBE99851.1"/>
    </source>
</evidence>
<gene>
    <name evidence="9" type="primary">sugB_15</name>
    <name evidence="9" type="ORF">PMF13cell1_05445</name>
</gene>
<evidence type="ECO:0000256" key="1">
    <source>
        <dbReference type="ARBA" id="ARBA00004651"/>
    </source>
</evidence>
<reference evidence="9 10" key="1">
    <citation type="submission" date="2019-01" db="EMBL/GenBank/DDBJ databases">
        <title>PMF-metabolizing Aryl O-demethylase.</title>
        <authorList>
            <person name="Kim M."/>
        </authorList>
    </citation>
    <scope>NUCLEOTIDE SEQUENCE [LARGE SCALE GENOMIC DNA]</scope>
    <source>
        <strain evidence="9 10">PMF1</strain>
    </source>
</reference>
<dbReference type="InterPro" id="IPR050901">
    <property type="entry name" value="BP-dep_ABC_trans_perm"/>
</dbReference>
<dbReference type="RefSeq" id="WP_029467880.1">
    <property type="nucleotide sequence ID" value="NZ_AP031439.1"/>
</dbReference>
<organism evidence="9 10">
    <name type="scientific">Blautia producta</name>
    <dbReference type="NCBI Taxonomy" id="33035"/>
    <lineage>
        <taxon>Bacteria</taxon>
        <taxon>Bacillati</taxon>
        <taxon>Bacillota</taxon>
        <taxon>Clostridia</taxon>
        <taxon>Lachnospirales</taxon>
        <taxon>Lachnospiraceae</taxon>
        <taxon>Blautia</taxon>
    </lineage>
</organism>
<feature type="transmembrane region" description="Helical" evidence="7">
    <location>
        <begin position="106"/>
        <end position="129"/>
    </location>
</feature>
<dbReference type="PANTHER" id="PTHR32243:SF18">
    <property type="entry name" value="INNER MEMBRANE ABC TRANSPORTER PERMEASE PROTEIN YCJP"/>
    <property type="match status" value="1"/>
</dbReference>
<evidence type="ECO:0000256" key="4">
    <source>
        <dbReference type="ARBA" id="ARBA00022692"/>
    </source>
</evidence>
<dbReference type="Gene3D" id="1.10.3720.10">
    <property type="entry name" value="MetI-like"/>
    <property type="match status" value="1"/>
</dbReference>
<dbReference type="PROSITE" id="PS50928">
    <property type="entry name" value="ABC_TM1"/>
    <property type="match status" value="1"/>
</dbReference>
<keyword evidence="6 7" id="KW-0472">Membrane</keyword>
<proteinExistence type="inferred from homology"/>
<dbReference type="Pfam" id="PF00528">
    <property type="entry name" value="BPD_transp_1"/>
    <property type="match status" value="1"/>
</dbReference>
<evidence type="ECO:0000256" key="6">
    <source>
        <dbReference type="ARBA" id="ARBA00023136"/>
    </source>
</evidence>
<comment type="subcellular location">
    <subcellularLocation>
        <location evidence="1 7">Cell membrane</location>
        <topology evidence="1 7">Multi-pass membrane protein</topology>
    </subcellularLocation>
</comment>